<proteinExistence type="predicted"/>
<evidence type="ECO:0000313" key="2">
    <source>
        <dbReference type="EMBL" id="MBK9983862.1"/>
    </source>
</evidence>
<dbReference type="Proteomes" id="UP000808337">
    <property type="component" value="Unassembled WGS sequence"/>
</dbReference>
<sequence length="204" mass="23668">MTSMFFIMLVLFILTIVLLHGKMVDIENERKATQAQLDKIKEIEESVKNINDQYFEYDSLYKRHTLKNINISFQTGSSNISDIPQNQLVRLLEVGRSIKSFVDNATTKNSNVKYLLIIEGQSSKDYYHNNYELSYERALNLVKYWTTNHVIFNSHYCEVIISGSGQASRFRVYPYIAGNKSNQRFVIHIIPKPGIFEAGIQKQQ</sequence>
<organism evidence="2 3">
    <name type="scientific">Candidatus Opimibacter skivensis</name>
    <dbReference type="NCBI Taxonomy" id="2982028"/>
    <lineage>
        <taxon>Bacteria</taxon>
        <taxon>Pseudomonadati</taxon>
        <taxon>Bacteroidota</taxon>
        <taxon>Saprospiria</taxon>
        <taxon>Saprospirales</taxon>
        <taxon>Saprospiraceae</taxon>
        <taxon>Candidatus Opimibacter</taxon>
    </lineage>
</organism>
<protein>
    <recommendedName>
        <fullName evidence="4">OmpA-like domain-containing protein</fullName>
    </recommendedName>
</protein>
<evidence type="ECO:0000313" key="3">
    <source>
        <dbReference type="Proteomes" id="UP000808337"/>
    </source>
</evidence>
<reference evidence="2 3" key="1">
    <citation type="submission" date="2020-10" db="EMBL/GenBank/DDBJ databases">
        <title>Connecting structure to function with the recovery of over 1000 high-quality activated sludge metagenome-assembled genomes encoding full-length rRNA genes using long-read sequencing.</title>
        <authorList>
            <person name="Singleton C.M."/>
            <person name="Petriglieri F."/>
            <person name="Kristensen J.M."/>
            <person name="Kirkegaard R.H."/>
            <person name="Michaelsen T.Y."/>
            <person name="Andersen M.H."/>
            <person name="Karst S.M."/>
            <person name="Dueholm M.S."/>
            <person name="Nielsen P.H."/>
            <person name="Albertsen M."/>
        </authorList>
    </citation>
    <scope>NUCLEOTIDE SEQUENCE [LARGE SCALE GENOMIC DNA]</scope>
    <source>
        <strain evidence="2">Ribe_18-Q3-R11-54_MAXAC.273</strain>
    </source>
</reference>
<dbReference type="Gene3D" id="3.30.1330.60">
    <property type="entry name" value="OmpA-like domain"/>
    <property type="match status" value="1"/>
</dbReference>
<name>A0A9D7XUM0_9BACT</name>
<dbReference type="EMBL" id="JADKGY010000029">
    <property type="protein sequence ID" value="MBK9983862.1"/>
    <property type="molecule type" value="Genomic_DNA"/>
</dbReference>
<accession>A0A9D7XUM0</accession>
<keyword evidence="1" id="KW-0175">Coiled coil</keyword>
<feature type="coiled-coil region" evidence="1">
    <location>
        <begin position="23"/>
        <end position="53"/>
    </location>
</feature>
<dbReference type="AlphaFoldDB" id="A0A9D7XUM0"/>
<evidence type="ECO:0000256" key="1">
    <source>
        <dbReference type="SAM" id="Coils"/>
    </source>
</evidence>
<comment type="caution">
    <text evidence="2">The sequence shown here is derived from an EMBL/GenBank/DDBJ whole genome shotgun (WGS) entry which is preliminary data.</text>
</comment>
<evidence type="ECO:0008006" key="4">
    <source>
        <dbReference type="Google" id="ProtNLM"/>
    </source>
</evidence>
<dbReference type="InterPro" id="IPR036737">
    <property type="entry name" value="OmpA-like_sf"/>
</dbReference>
<gene>
    <name evidence="2" type="ORF">IPP15_16085</name>
</gene>